<dbReference type="SUPFAM" id="SSF49303">
    <property type="entry name" value="beta-Galactosidase/glucuronidase domain"/>
    <property type="match status" value="1"/>
</dbReference>
<keyword evidence="7" id="KW-1185">Reference proteome</keyword>
<feature type="domain" description="Glycoside hydrolase family 2 immunoglobulin-like beta-sandwich" evidence="4">
    <location>
        <begin position="189"/>
        <end position="275"/>
    </location>
</feature>
<dbReference type="InterPro" id="IPR017853">
    <property type="entry name" value="GH"/>
</dbReference>
<dbReference type="SUPFAM" id="SSF49785">
    <property type="entry name" value="Galactose-binding domain-like"/>
    <property type="match status" value="1"/>
</dbReference>
<proteinExistence type="inferred from homology"/>
<organism evidence="6 7">
    <name type="scientific">Mucilaginibacter ginsenosidivorax</name>
    <dbReference type="NCBI Taxonomy" id="862126"/>
    <lineage>
        <taxon>Bacteria</taxon>
        <taxon>Pseudomonadati</taxon>
        <taxon>Bacteroidota</taxon>
        <taxon>Sphingobacteriia</taxon>
        <taxon>Sphingobacteriales</taxon>
        <taxon>Sphingobacteriaceae</taxon>
        <taxon>Mucilaginibacter</taxon>
    </lineage>
</organism>
<name>A0A5B8W6M9_9SPHI</name>
<dbReference type="Pfam" id="PF02836">
    <property type="entry name" value="Glyco_hydro_2_C"/>
    <property type="match status" value="1"/>
</dbReference>
<dbReference type="InterPro" id="IPR036156">
    <property type="entry name" value="Beta-gal/glucu_dom_sf"/>
</dbReference>
<dbReference type="InterPro" id="IPR006103">
    <property type="entry name" value="Glyco_hydro_2_cat"/>
</dbReference>
<gene>
    <name evidence="6" type="ORF">FSB76_22520</name>
</gene>
<dbReference type="InterPro" id="IPR006102">
    <property type="entry name" value="Ig-like_GH2"/>
</dbReference>
<dbReference type="OrthoDB" id="779198at2"/>
<accession>A0A5B8W6M9</accession>
<evidence type="ECO:0000256" key="1">
    <source>
        <dbReference type="ARBA" id="ARBA00007401"/>
    </source>
</evidence>
<reference evidence="6 7" key="1">
    <citation type="journal article" date="2013" name="J. Microbiol.">
        <title>Mucilaginibacter ginsenosidivorax sp. nov., with ginsenoside converting activity isolated from sediment.</title>
        <authorList>
            <person name="Kim J.K."/>
            <person name="Choi T.E."/>
            <person name="Liu Q.M."/>
            <person name="Park H.Y."/>
            <person name="Yi T.H."/>
            <person name="Yoon M.H."/>
            <person name="Kim S.C."/>
            <person name="Im W.T."/>
        </authorList>
    </citation>
    <scope>NUCLEOTIDE SEQUENCE [LARGE SCALE GENOMIC DNA]</scope>
    <source>
        <strain evidence="6 7">KHI28</strain>
    </source>
</reference>
<keyword evidence="3" id="KW-0326">Glycosidase</keyword>
<dbReference type="PANTHER" id="PTHR42732">
    <property type="entry name" value="BETA-GALACTOSIDASE"/>
    <property type="match status" value="1"/>
</dbReference>
<evidence type="ECO:0000256" key="3">
    <source>
        <dbReference type="ARBA" id="ARBA00023295"/>
    </source>
</evidence>
<dbReference type="RefSeq" id="WP_147057365.1">
    <property type="nucleotide sequence ID" value="NZ_CP042437.1"/>
</dbReference>
<comment type="similarity">
    <text evidence="1">Belongs to the glycosyl hydrolase 2 family.</text>
</comment>
<evidence type="ECO:0000259" key="5">
    <source>
        <dbReference type="Pfam" id="PF02836"/>
    </source>
</evidence>
<dbReference type="Proteomes" id="UP000321362">
    <property type="component" value="Chromosome"/>
</dbReference>
<dbReference type="Gene3D" id="2.60.40.10">
    <property type="entry name" value="Immunoglobulins"/>
    <property type="match status" value="1"/>
</dbReference>
<feature type="domain" description="Glycoside hydrolase family 2 catalytic" evidence="5">
    <location>
        <begin position="279"/>
        <end position="361"/>
    </location>
</feature>
<dbReference type="SUPFAM" id="SSF51445">
    <property type="entry name" value="(Trans)glycosidases"/>
    <property type="match status" value="1"/>
</dbReference>
<dbReference type="AlphaFoldDB" id="A0A5B8W6M9"/>
<dbReference type="GO" id="GO:0004553">
    <property type="term" value="F:hydrolase activity, hydrolyzing O-glycosyl compounds"/>
    <property type="evidence" value="ECO:0007669"/>
    <property type="project" value="InterPro"/>
</dbReference>
<protein>
    <submittedName>
        <fullName evidence="6">Glycoside hydrolase</fullName>
    </submittedName>
</protein>
<dbReference type="InterPro" id="IPR013783">
    <property type="entry name" value="Ig-like_fold"/>
</dbReference>
<dbReference type="GO" id="GO:0005975">
    <property type="term" value="P:carbohydrate metabolic process"/>
    <property type="evidence" value="ECO:0007669"/>
    <property type="project" value="InterPro"/>
</dbReference>
<evidence type="ECO:0000313" key="6">
    <source>
        <dbReference type="EMBL" id="QEC78585.1"/>
    </source>
</evidence>
<dbReference type="InterPro" id="IPR051913">
    <property type="entry name" value="GH2_Domain-Containing"/>
</dbReference>
<dbReference type="Gene3D" id="2.60.120.260">
    <property type="entry name" value="Galactose-binding domain-like"/>
    <property type="match status" value="1"/>
</dbReference>
<keyword evidence="2 6" id="KW-0378">Hydrolase</keyword>
<dbReference type="EMBL" id="CP042437">
    <property type="protein sequence ID" value="QEC78585.1"/>
    <property type="molecule type" value="Genomic_DNA"/>
</dbReference>
<dbReference type="Gene3D" id="3.20.20.80">
    <property type="entry name" value="Glycosidases"/>
    <property type="match status" value="1"/>
</dbReference>
<dbReference type="KEGG" id="mgk:FSB76_22520"/>
<evidence type="ECO:0000256" key="2">
    <source>
        <dbReference type="ARBA" id="ARBA00022801"/>
    </source>
</evidence>
<evidence type="ECO:0000259" key="4">
    <source>
        <dbReference type="Pfam" id="PF00703"/>
    </source>
</evidence>
<dbReference type="InterPro" id="IPR008979">
    <property type="entry name" value="Galactose-bd-like_sf"/>
</dbReference>
<sequence length="997" mass="111247">MKNLGKSIVLVFALIIFFPIGSLAQGDNGIKTLSLNGKWEMGFARRYTQTVTVPGIATDPTHIGEDTLWYKKEIRLPEGNWTSATLELKGARFRPQVYINGKLDGQQEGGMGPVFLILKNGGMRPGNRITMEIALASLSNVPQTDASYIPQSDQWRSDVSSGLWDDVILHLHGDVSINRIVPFTNYRAQTVHVQFDLNGADGFKGKANLQIADANGRMLISKTAPVSGNHNAVDFAINAKLKSWSPQNPNLYHLKLTIVNSKGGINDQSVIPFGVKSFEVKNKQFYLNDKRFIAKGITVVWHRWVRTGEGRGLGYDTAWFKRNIIMLSKNHGANYLRFHLGLPVERFLDMCDKYGLVVQFEWSFFHGMPASKESLLIQYKNWLDLAMRHPSVVLIHPYNETAGEQLKTAWTVLDELLKQYPPLVLEDRDVIHIHKYWWSMFENLGLYYDNSGVFPKAIMADEFGGNYLNEKGDLGEYPAIKESFLRFLGRENTREERLQFQAESNARIAEYWRRIDAAGFSPFCALASNEDGNNWFMGLLKDARPKPVWDALTAAFSPRSVSIDIWDKDFISGQNISLPVYLFNDEDTKAVLAIKLTVENKAGKIFFTKAFTAEMDALSKKVQRVPVNLPVTTGDYTVKAELMNRPQTVKYPVISQWSIRVLKAEVPENLKNVNVGIFSDEPELKQFFTERHIKIVDAGDADASVILTSEQTWNKLAEGDKNISDLLQAAVANGRSVVMLDVGDRQLGQGYPKKAGELGPLQGVAKVSDPRINSYNLFGGILLKFTETAEPESFIHPDKANRELWGNMPNAYTGIWNGLRGGLIVPAADMQFSGLSAGAFVAQWKARGANEVKITSGPYYAYELQGFYIFSDQPDDPDLKKKLKEKVNFLVQDAPSLAASINLNMPVTVTDLTKGYHDAEKGIADNFTGLANCAKNLTQTPVALVGFGKGKGKLIVSQLLTSGRLAKGFEGKGLYGIRYDEAAVQYILNMISLSLKR</sequence>
<evidence type="ECO:0000313" key="7">
    <source>
        <dbReference type="Proteomes" id="UP000321362"/>
    </source>
</evidence>
<dbReference type="Pfam" id="PF00703">
    <property type="entry name" value="Glyco_hydro_2"/>
    <property type="match status" value="1"/>
</dbReference>